<evidence type="ECO:0000256" key="1">
    <source>
        <dbReference type="SAM" id="SignalP"/>
    </source>
</evidence>
<comment type="caution">
    <text evidence="2">The sequence shown here is derived from an EMBL/GenBank/DDBJ whole genome shotgun (WGS) entry which is preliminary data.</text>
</comment>
<reference evidence="2" key="2">
    <citation type="submission" date="2021-04" db="EMBL/GenBank/DDBJ databases">
        <authorList>
            <person name="Gilroy R."/>
        </authorList>
    </citation>
    <scope>NUCLEOTIDE SEQUENCE</scope>
    <source>
        <strain evidence="2">ChiBcec2-3848</strain>
    </source>
</reference>
<evidence type="ECO:0000313" key="2">
    <source>
        <dbReference type="EMBL" id="HJC64385.1"/>
    </source>
</evidence>
<proteinExistence type="predicted"/>
<feature type="chain" id="PRO_5039125145" description="Camelysin metallo-endopeptidase" evidence="1">
    <location>
        <begin position="29"/>
        <end position="207"/>
    </location>
</feature>
<name>A0A9D2PQX6_9FIRM</name>
<evidence type="ECO:0000313" key="3">
    <source>
        <dbReference type="Proteomes" id="UP000823886"/>
    </source>
</evidence>
<dbReference type="Proteomes" id="UP000823886">
    <property type="component" value="Unassembled WGS sequence"/>
</dbReference>
<sequence length="207" mass="22403">MKKKYMLMGVAATLITTTIIGGSLAAFQADGSVRQNINTRSLKMALSDGRAAEGSLYLNIAMPGGEIEQDIKIENTADTPLYARVTIRKYWGDPAGDSSDLEKDYDMDADKISLEVNGDWMEDVSARDQETAVYYYCRPISPGADPVDVLDSLKVAADLDNAYADKGIGLEVEAEAVQTYAAEDAILSEWGVWADIADDGTITAIEQ</sequence>
<dbReference type="AlphaFoldDB" id="A0A9D2PQX6"/>
<gene>
    <name evidence="2" type="ORF">H9753_12340</name>
</gene>
<evidence type="ECO:0008006" key="4">
    <source>
        <dbReference type="Google" id="ProtNLM"/>
    </source>
</evidence>
<dbReference type="EMBL" id="DWVZ01000164">
    <property type="protein sequence ID" value="HJC64385.1"/>
    <property type="molecule type" value="Genomic_DNA"/>
</dbReference>
<feature type="signal peptide" evidence="1">
    <location>
        <begin position="1"/>
        <end position="28"/>
    </location>
</feature>
<accession>A0A9D2PQX6</accession>
<keyword evidence="1" id="KW-0732">Signal</keyword>
<organism evidence="2 3">
    <name type="scientific">Candidatus Blautia merdavium</name>
    <dbReference type="NCBI Taxonomy" id="2838494"/>
    <lineage>
        <taxon>Bacteria</taxon>
        <taxon>Bacillati</taxon>
        <taxon>Bacillota</taxon>
        <taxon>Clostridia</taxon>
        <taxon>Lachnospirales</taxon>
        <taxon>Lachnospiraceae</taxon>
        <taxon>Blautia</taxon>
    </lineage>
</organism>
<protein>
    <recommendedName>
        <fullName evidence="4">Camelysin metallo-endopeptidase</fullName>
    </recommendedName>
</protein>
<reference evidence="2" key="1">
    <citation type="journal article" date="2021" name="PeerJ">
        <title>Extensive microbial diversity within the chicken gut microbiome revealed by metagenomics and culture.</title>
        <authorList>
            <person name="Gilroy R."/>
            <person name="Ravi A."/>
            <person name="Getino M."/>
            <person name="Pursley I."/>
            <person name="Horton D.L."/>
            <person name="Alikhan N.F."/>
            <person name="Baker D."/>
            <person name="Gharbi K."/>
            <person name="Hall N."/>
            <person name="Watson M."/>
            <person name="Adriaenssens E.M."/>
            <person name="Foster-Nyarko E."/>
            <person name="Jarju S."/>
            <person name="Secka A."/>
            <person name="Antonio M."/>
            <person name="Oren A."/>
            <person name="Chaudhuri R.R."/>
            <person name="La Ragione R."/>
            <person name="Hildebrand F."/>
            <person name="Pallen M.J."/>
        </authorList>
    </citation>
    <scope>NUCLEOTIDE SEQUENCE</scope>
    <source>
        <strain evidence="2">ChiBcec2-3848</strain>
    </source>
</reference>